<dbReference type="SUPFAM" id="SSF53756">
    <property type="entry name" value="UDP-Glycosyltransferase/glycogen phosphorylase"/>
    <property type="match status" value="1"/>
</dbReference>
<organism evidence="1 2">
    <name type="scientific">Xylanibacter brevis</name>
    <dbReference type="NCBI Taxonomy" id="83231"/>
    <lineage>
        <taxon>Bacteria</taxon>
        <taxon>Pseudomonadati</taxon>
        <taxon>Bacteroidota</taxon>
        <taxon>Bacteroidia</taxon>
        <taxon>Bacteroidales</taxon>
        <taxon>Prevotellaceae</taxon>
        <taxon>Xylanibacter</taxon>
    </lineage>
</organism>
<reference evidence="1 2" key="1">
    <citation type="submission" date="2020-12" db="EMBL/GenBank/DDBJ databases">
        <title>Whole genome sequences of gut porcine anaerobes.</title>
        <authorList>
            <person name="Kubasova T."/>
            <person name="Jahodarova E."/>
            <person name="Rychlik I."/>
        </authorList>
    </citation>
    <scope>NUCLEOTIDE SEQUENCE [LARGE SCALE GENOMIC DNA]</scope>
    <source>
        <strain evidence="1 2">An925</strain>
    </source>
</reference>
<dbReference type="RefSeq" id="WP_301637408.1">
    <property type="nucleotide sequence ID" value="NZ_JADYTN010000003.1"/>
</dbReference>
<accession>A0ABS9CCR2</accession>
<proteinExistence type="predicted"/>
<evidence type="ECO:0000313" key="1">
    <source>
        <dbReference type="EMBL" id="MCF2562897.1"/>
    </source>
</evidence>
<dbReference type="Gene3D" id="3.40.50.2000">
    <property type="entry name" value="Glycogen Phosphorylase B"/>
    <property type="match status" value="1"/>
</dbReference>
<comment type="caution">
    <text evidence="1">The sequence shown here is derived from an EMBL/GenBank/DDBJ whole genome shotgun (WGS) entry which is preliminary data.</text>
</comment>
<evidence type="ECO:0000313" key="2">
    <source>
        <dbReference type="Proteomes" id="UP001200470"/>
    </source>
</evidence>
<dbReference type="EMBL" id="JADYTN010000003">
    <property type="protein sequence ID" value="MCF2562897.1"/>
    <property type="molecule type" value="Genomic_DNA"/>
</dbReference>
<name>A0ABS9CCR2_9BACT</name>
<sequence length="388" mass="44926">MKILFLVYHGFSDYSGISKKIHYQVKGLRENGHDVRLCYYAFSPEGHRCRYIDGQVIQDYGKGRLAAVRQRVDYRCVYDYCLREGIAFVYARSFHNANPFLIRFFRRLRSKGIVAVTEIPTYPYDSEYTHDYGWSVRLGVFINKQYRQQLAQTMSAIVTFSDEQEIFGQQTIRISNGVDMDSTPLHPAFPQLSNPLHLIGVAEVHYWHGFDRLIAGLGVYYQQPSKVKRDVIFHIVGGVDETYMTGNSKQIGFQTLIDHYSLKDKVIFHGALFGAELDDIFNQCQFAIGSLGRHRSGISRIKTLKNREYATRGIPFIYSEQDEDFDHQFYVLKAPADESPINICDIIDFVDSQSWNPMVIRHSVDHLSWKVQMQEVVESVFPTHQLKE</sequence>
<protein>
    <submittedName>
        <fullName evidence="1">Glycosyltransferase family 1 protein</fullName>
    </submittedName>
</protein>
<keyword evidence="2" id="KW-1185">Reference proteome</keyword>
<gene>
    <name evidence="1" type="ORF">I6E12_02030</name>
</gene>
<dbReference type="Proteomes" id="UP001200470">
    <property type="component" value="Unassembled WGS sequence"/>
</dbReference>